<dbReference type="EMBL" id="JAENHL010000007">
    <property type="protein sequence ID" value="MBK1867419.1"/>
    <property type="molecule type" value="Genomic_DNA"/>
</dbReference>
<proteinExistence type="predicted"/>
<accession>A0ACC5R446</accession>
<name>A0ACC5R446_9HYPH</name>
<evidence type="ECO:0000313" key="2">
    <source>
        <dbReference type="Proteomes" id="UP000616151"/>
    </source>
</evidence>
<comment type="caution">
    <text evidence="1">The sequence shown here is derived from an EMBL/GenBank/DDBJ whole genome shotgun (WGS) entry which is preliminary data.</text>
</comment>
<protein>
    <submittedName>
        <fullName evidence="1">MFS transporter</fullName>
    </submittedName>
</protein>
<keyword evidence="2" id="KW-1185">Reference proteome</keyword>
<dbReference type="Proteomes" id="UP000616151">
    <property type="component" value="Unassembled WGS sequence"/>
</dbReference>
<organism evidence="1 2">
    <name type="scientific">Taklimakanibacter albus</name>
    <dbReference type="NCBI Taxonomy" id="2800327"/>
    <lineage>
        <taxon>Bacteria</taxon>
        <taxon>Pseudomonadati</taxon>
        <taxon>Pseudomonadota</taxon>
        <taxon>Alphaproteobacteria</taxon>
        <taxon>Hyphomicrobiales</taxon>
        <taxon>Aestuariivirgaceae</taxon>
        <taxon>Taklimakanibacter</taxon>
    </lineage>
</organism>
<gene>
    <name evidence="1" type="ORF">JHL16_13770</name>
</gene>
<reference evidence="1" key="1">
    <citation type="submission" date="2021-01" db="EMBL/GenBank/DDBJ databases">
        <authorList>
            <person name="Sun Q."/>
        </authorList>
    </citation>
    <scope>NUCLEOTIDE SEQUENCE</scope>
    <source>
        <strain evidence="1">YIM B02566</strain>
    </source>
</reference>
<evidence type="ECO:0000313" key="1">
    <source>
        <dbReference type="EMBL" id="MBK1867419.1"/>
    </source>
</evidence>
<sequence>MSAPLPFAQRYRTIVAAIATVASCDIAMGLTLQMLPLLMEKGHVPAWIMGLNAAMSPLGIMIGGPFLPRIVSRFGSKRVVYIAILVTMATLAAFKLFPSVWAWFAIRFVFGMAAGTLFTVSEAWIMSGAEQSNRGRTMGLYTSVLAISFSIGPLIIPFTGIDGWAPWLIGILCVGMSAIPLTFLRISEDSFRHEEGGGFWAFVGRAPLLLFAVGTLTFFDAVILSFFPIFGLRSGLPVEQVTTILGVSIIGNALLQLPIGLLADKWSRLGVIVLSAIITAVLALSMIWTIQSWLIWPVMLVLGTTAYAIYTIALTILGDNFKGPDLIAGSAAFAAMWGVGGILGPPIAGAATDAFGIIAIPITVTAIYVILLIGLGLSRGRMVQGVAHG</sequence>